<feature type="domain" description="AprE-like beta-barrel" evidence="12">
    <location>
        <begin position="331"/>
        <end position="421"/>
    </location>
</feature>
<dbReference type="EMBL" id="SZWE01000001">
    <property type="protein sequence ID" value="MRU14085.1"/>
    <property type="molecule type" value="Genomic_DNA"/>
</dbReference>
<evidence type="ECO:0000313" key="14">
    <source>
        <dbReference type="Proteomes" id="UP000564704"/>
    </source>
</evidence>
<dbReference type="InterPro" id="IPR050739">
    <property type="entry name" value="MFP"/>
</dbReference>
<dbReference type="InterPro" id="IPR058982">
    <property type="entry name" value="Beta-barrel_AprE"/>
</dbReference>
<evidence type="ECO:0000256" key="2">
    <source>
        <dbReference type="ARBA" id="ARBA00009477"/>
    </source>
</evidence>
<evidence type="ECO:0000259" key="11">
    <source>
        <dbReference type="Pfam" id="PF25994"/>
    </source>
</evidence>
<keyword evidence="4 9" id="KW-1003">Cell membrane</keyword>
<keyword evidence="10" id="KW-0175">Coiled coil</keyword>
<sequence>MRELRNRESPEWFDEVPRSIFRHSVMGILIIILAVGGFGAWAFRAPLAAAVITQGSFVATGNNQIVQHLEGGMIREILVGEGDFVKAGQPIMHLDETAAEAKLRELFLRRARLEILTARLLAEYRGAEEFDIPNFLDGEEDDPAIQQILRNQKLNFEAARTKLNKDVSVLERNIKALDSRLDGYSAQLSSLTQQITLLDEDIEAQSILYEKGLSPKTRINSLRRAKADGTGQIGRLEAQLTETEAMREKYQGEIEQAIITHQQAALDELQSAEAELDSVRENYRKAADVYRRSSINAPVSGTVVRMNYNTPGGVIESGRPIAEILPTSVPLIIETQVPRVDIDSVKLGQQATVRLTSLNQRTTPVLEGTVYYISADALPDDSEIVPQEVYLARVQLPASELARVPGFTPTPGMPAEVMIQTAERTFFEYLTKPIVDSMQRAFREQ</sequence>
<dbReference type="PANTHER" id="PTHR30386">
    <property type="entry name" value="MEMBRANE FUSION SUBUNIT OF EMRAB-TOLC MULTIDRUG EFFLUX PUMP"/>
    <property type="match status" value="1"/>
</dbReference>
<dbReference type="Gene3D" id="2.40.50.100">
    <property type="match status" value="1"/>
</dbReference>
<dbReference type="InterPro" id="IPR010129">
    <property type="entry name" value="T1SS_HlyD"/>
</dbReference>
<comment type="caution">
    <text evidence="13">The sequence shown here is derived from an EMBL/GenBank/DDBJ whole genome shotgun (WGS) entry which is preliminary data.</text>
</comment>
<dbReference type="GO" id="GO:0005886">
    <property type="term" value="C:plasma membrane"/>
    <property type="evidence" value="ECO:0007669"/>
    <property type="project" value="UniProtKB-SubCell"/>
</dbReference>
<gene>
    <name evidence="13" type="ORF">FDP25_01440</name>
</gene>
<dbReference type="Proteomes" id="UP000564704">
    <property type="component" value="Unassembled WGS sequence"/>
</dbReference>
<dbReference type="RefSeq" id="WP_154148400.1">
    <property type="nucleotide sequence ID" value="NZ_SZWE01000001.1"/>
</dbReference>
<dbReference type="GO" id="GO:0015031">
    <property type="term" value="P:protein transport"/>
    <property type="evidence" value="ECO:0007669"/>
    <property type="project" value="InterPro"/>
</dbReference>
<feature type="transmembrane region" description="Helical" evidence="9">
    <location>
        <begin position="20"/>
        <end position="43"/>
    </location>
</feature>
<protein>
    <recommendedName>
        <fullName evidence="9">Membrane fusion protein (MFP) family protein</fullName>
    </recommendedName>
</protein>
<feature type="coiled-coil region" evidence="10">
    <location>
        <begin position="233"/>
        <end position="289"/>
    </location>
</feature>
<evidence type="ECO:0000259" key="12">
    <source>
        <dbReference type="Pfam" id="PF26002"/>
    </source>
</evidence>
<keyword evidence="14" id="KW-1185">Reference proteome</keyword>
<keyword evidence="7 9" id="KW-1133">Transmembrane helix</keyword>
<evidence type="ECO:0000313" key="13">
    <source>
        <dbReference type="EMBL" id="MRU14085.1"/>
    </source>
</evidence>
<dbReference type="OrthoDB" id="9810980at2"/>
<evidence type="ECO:0000256" key="8">
    <source>
        <dbReference type="ARBA" id="ARBA00023136"/>
    </source>
</evidence>
<dbReference type="SUPFAM" id="SSF90257">
    <property type="entry name" value="Myosin rod fragments"/>
    <property type="match status" value="1"/>
</dbReference>
<dbReference type="PRINTS" id="PR01490">
    <property type="entry name" value="RTXTOXIND"/>
</dbReference>
<organism evidence="13 14">
    <name type="scientific">Roseovarius bejariae</name>
    <dbReference type="NCBI Taxonomy" id="2576383"/>
    <lineage>
        <taxon>Bacteria</taxon>
        <taxon>Pseudomonadati</taxon>
        <taxon>Pseudomonadota</taxon>
        <taxon>Alphaproteobacteria</taxon>
        <taxon>Rhodobacterales</taxon>
        <taxon>Roseobacteraceae</taxon>
        <taxon>Roseovarius</taxon>
    </lineage>
</organism>
<reference evidence="13 14" key="1">
    <citation type="submission" date="2019-05" db="EMBL/GenBank/DDBJ databases">
        <title>Roseovarius bejariae sp. nov., a moderately halophylic bacterium isolated from a saline soil in Rambla Salada (Murcia).</title>
        <authorList>
            <person name="Castro D.J."/>
            <person name="Gomez-Altuve A."/>
            <person name="Reina J.C."/>
            <person name="Rodriguez M."/>
            <person name="Sampedro I."/>
            <person name="Llamas I."/>
            <person name="Martinez-Checa F."/>
        </authorList>
    </citation>
    <scope>NUCLEOTIDE SEQUENCE [LARGE SCALE GENOMIC DNA]</scope>
    <source>
        <strain evidence="13 14">A21</strain>
    </source>
</reference>
<accession>A0A844CKT6</accession>
<dbReference type="Pfam" id="PF26002">
    <property type="entry name" value="Beta-barrel_AprE"/>
    <property type="match status" value="1"/>
</dbReference>
<evidence type="ECO:0000256" key="4">
    <source>
        <dbReference type="ARBA" id="ARBA00022475"/>
    </source>
</evidence>
<evidence type="ECO:0000256" key="10">
    <source>
        <dbReference type="SAM" id="Coils"/>
    </source>
</evidence>
<keyword evidence="8 9" id="KW-0472">Membrane</keyword>
<dbReference type="InterPro" id="IPR058781">
    <property type="entry name" value="HH_AprE-like"/>
</dbReference>
<keyword evidence="6 9" id="KW-0812">Transmembrane</keyword>
<dbReference type="NCBIfam" id="TIGR01843">
    <property type="entry name" value="type_I_hlyD"/>
    <property type="match status" value="1"/>
</dbReference>
<dbReference type="PANTHER" id="PTHR30386:SF17">
    <property type="entry name" value="ALKALINE PROTEASE SECRETION PROTEIN APRE"/>
    <property type="match status" value="1"/>
</dbReference>
<evidence type="ECO:0000256" key="3">
    <source>
        <dbReference type="ARBA" id="ARBA00022448"/>
    </source>
</evidence>
<evidence type="ECO:0000256" key="6">
    <source>
        <dbReference type="ARBA" id="ARBA00022692"/>
    </source>
</evidence>
<keyword evidence="3 9" id="KW-0813">Transport</keyword>
<dbReference type="AlphaFoldDB" id="A0A844CKT6"/>
<dbReference type="Pfam" id="PF25994">
    <property type="entry name" value="HH_AprE"/>
    <property type="match status" value="1"/>
</dbReference>
<proteinExistence type="inferred from homology"/>
<name>A0A844CKT6_9RHOB</name>
<evidence type="ECO:0000256" key="5">
    <source>
        <dbReference type="ARBA" id="ARBA00022519"/>
    </source>
</evidence>
<keyword evidence="5 9" id="KW-0997">Cell inner membrane</keyword>
<dbReference type="Gene3D" id="2.40.30.170">
    <property type="match status" value="1"/>
</dbReference>
<feature type="domain" description="AprE-like long alpha-helical hairpin" evidence="11">
    <location>
        <begin position="99"/>
        <end position="289"/>
    </location>
</feature>
<evidence type="ECO:0000256" key="1">
    <source>
        <dbReference type="ARBA" id="ARBA00004377"/>
    </source>
</evidence>
<evidence type="ECO:0000256" key="9">
    <source>
        <dbReference type="RuleBase" id="RU365093"/>
    </source>
</evidence>
<comment type="subcellular location">
    <subcellularLocation>
        <location evidence="1 9">Cell inner membrane</location>
        <topology evidence="1 9">Single-pass membrane protein</topology>
    </subcellularLocation>
</comment>
<evidence type="ECO:0000256" key="7">
    <source>
        <dbReference type="ARBA" id="ARBA00022989"/>
    </source>
</evidence>
<feature type="coiled-coil region" evidence="10">
    <location>
        <begin position="160"/>
        <end position="194"/>
    </location>
</feature>
<comment type="similarity">
    <text evidence="2 9">Belongs to the membrane fusion protein (MFP) (TC 8.A.1) family.</text>
</comment>